<dbReference type="AlphaFoldDB" id="A0A6M3LR33"/>
<evidence type="ECO:0000313" key="1">
    <source>
        <dbReference type="EMBL" id="QJA95278.1"/>
    </source>
</evidence>
<dbReference type="EMBL" id="MT143301">
    <property type="protein sequence ID" value="QJA95278.1"/>
    <property type="molecule type" value="Genomic_DNA"/>
</dbReference>
<reference evidence="1" key="1">
    <citation type="submission" date="2020-03" db="EMBL/GenBank/DDBJ databases">
        <title>The deep terrestrial virosphere.</title>
        <authorList>
            <person name="Holmfeldt K."/>
            <person name="Nilsson E."/>
            <person name="Simone D."/>
            <person name="Lopez-Fernandez M."/>
            <person name="Wu X."/>
            <person name="de Brujin I."/>
            <person name="Lundin D."/>
            <person name="Andersson A."/>
            <person name="Bertilsson S."/>
            <person name="Dopson M."/>
        </authorList>
    </citation>
    <scope>NUCLEOTIDE SEQUENCE</scope>
    <source>
        <strain evidence="1">MM415B05507</strain>
    </source>
</reference>
<accession>A0A6M3LR33</accession>
<sequence>MKKEPTEKQKQQILIIDQLTRIIKIPLAGNERMYFQFTGQLLKTYDVDFILETFASMGEHELTEREMWCFFMGVLRNEYMKTHEPCRGGLDAIGR</sequence>
<protein>
    <submittedName>
        <fullName evidence="1">Uncharacterized protein</fullName>
    </submittedName>
</protein>
<proteinExistence type="predicted"/>
<organism evidence="1">
    <name type="scientific">viral metagenome</name>
    <dbReference type="NCBI Taxonomy" id="1070528"/>
    <lineage>
        <taxon>unclassified sequences</taxon>
        <taxon>metagenomes</taxon>
        <taxon>organismal metagenomes</taxon>
    </lineage>
</organism>
<gene>
    <name evidence="1" type="ORF">MM415B05507_0004</name>
</gene>
<name>A0A6M3LR33_9ZZZZ</name>